<name>M4BBN2_HYAAE</name>
<reference evidence="2" key="1">
    <citation type="journal article" date="2010" name="Science">
        <title>Signatures of adaptation to obligate biotrophy in the Hyaloperonospora arabidopsidis genome.</title>
        <authorList>
            <person name="Baxter L."/>
            <person name="Tripathy S."/>
            <person name="Ishaque N."/>
            <person name="Boot N."/>
            <person name="Cabral A."/>
            <person name="Kemen E."/>
            <person name="Thines M."/>
            <person name="Ah-Fong A."/>
            <person name="Anderson R."/>
            <person name="Badejoko W."/>
            <person name="Bittner-Eddy P."/>
            <person name="Boore J.L."/>
            <person name="Chibucos M.C."/>
            <person name="Coates M."/>
            <person name="Dehal P."/>
            <person name="Delehaunty K."/>
            <person name="Dong S."/>
            <person name="Downton P."/>
            <person name="Dumas B."/>
            <person name="Fabro G."/>
            <person name="Fronick C."/>
            <person name="Fuerstenberg S.I."/>
            <person name="Fulton L."/>
            <person name="Gaulin E."/>
            <person name="Govers F."/>
            <person name="Hughes L."/>
            <person name="Humphray S."/>
            <person name="Jiang R.H."/>
            <person name="Judelson H."/>
            <person name="Kamoun S."/>
            <person name="Kyung K."/>
            <person name="Meijer H."/>
            <person name="Minx P."/>
            <person name="Morris P."/>
            <person name="Nelson J."/>
            <person name="Phuntumart V."/>
            <person name="Qutob D."/>
            <person name="Rehmany A."/>
            <person name="Rougon-Cardoso A."/>
            <person name="Ryden P."/>
            <person name="Torto-Alalibo T."/>
            <person name="Studholme D."/>
            <person name="Wang Y."/>
            <person name="Win J."/>
            <person name="Wood J."/>
            <person name="Clifton S.W."/>
            <person name="Rogers J."/>
            <person name="Van den Ackerveken G."/>
            <person name="Jones J.D."/>
            <person name="McDowell J.M."/>
            <person name="Beynon J."/>
            <person name="Tyler B.M."/>
        </authorList>
    </citation>
    <scope>NUCLEOTIDE SEQUENCE [LARGE SCALE GENOMIC DNA]</scope>
    <source>
        <strain evidence="2">Emoy2</strain>
    </source>
</reference>
<dbReference type="InParanoid" id="M4BBN2"/>
<protein>
    <submittedName>
        <fullName evidence="1">Uncharacterized protein</fullName>
    </submittedName>
</protein>
<organism evidence="1 2">
    <name type="scientific">Hyaloperonospora arabidopsidis (strain Emoy2)</name>
    <name type="common">Downy mildew agent</name>
    <name type="synonym">Peronospora arabidopsidis</name>
    <dbReference type="NCBI Taxonomy" id="559515"/>
    <lineage>
        <taxon>Eukaryota</taxon>
        <taxon>Sar</taxon>
        <taxon>Stramenopiles</taxon>
        <taxon>Oomycota</taxon>
        <taxon>Peronosporomycetes</taxon>
        <taxon>Peronosporales</taxon>
        <taxon>Peronosporaceae</taxon>
        <taxon>Hyaloperonospora</taxon>
    </lineage>
</organism>
<reference evidence="1" key="2">
    <citation type="submission" date="2015-06" db="UniProtKB">
        <authorList>
            <consortium name="EnsemblProtists"/>
        </authorList>
    </citation>
    <scope>IDENTIFICATION</scope>
    <source>
        <strain evidence="1">Emoy2</strain>
    </source>
</reference>
<dbReference type="HOGENOM" id="CLU_2150695_0_0_1"/>
<proteinExistence type="predicted"/>
<sequence>MCSGTVLRRKFIGVGYFIYGAASLSAGSLGGCKTWLTTNESTEVAQASVVADVNELWRFVVASTTHSIWVERLCQMQDPTLLPKEHQAGAVSSLRSALARFRHSTDPQCGRC</sequence>
<dbReference type="VEuPathDB" id="FungiDB:HpaG803695"/>
<evidence type="ECO:0000313" key="1">
    <source>
        <dbReference type="EnsemblProtists" id="HpaP803695"/>
    </source>
</evidence>
<dbReference type="AlphaFoldDB" id="M4BBN2"/>
<evidence type="ECO:0000313" key="2">
    <source>
        <dbReference type="Proteomes" id="UP000011713"/>
    </source>
</evidence>
<dbReference type="EnsemblProtists" id="HpaT803695">
    <property type="protein sequence ID" value="HpaP803695"/>
    <property type="gene ID" value="HpaG803695"/>
</dbReference>
<accession>M4BBN2</accession>
<dbReference type="Proteomes" id="UP000011713">
    <property type="component" value="Unassembled WGS sequence"/>
</dbReference>
<dbReference type="EMBL" id="JH598105">
    <property type="status" value="NOT_ANNOTATED_CDS"/>
    <property type="molecule type" value="Genomic_DNA"/>
</dbReference>
<keyword evidence="2" id="KW-1185">Reference proteome</keyword>